<dbReference type="AlphaFoldDB" id="A0A5C4N6Z6"/>
<evidence type="ECO:0000256" key="2">
    <source>
        <dbReference type="ARBA" id="ARBA00001966"/>
    </source>
</evidence>
<gene>
    <name evidence="12" type="ORF">FHG71_15530</name>
</gene>
<keyword evidence="8" id="KW-0408">Iron</keyword>
<evidence type="ECO:0000256" key="3">
    <source>
        <dbReference type="ARBA" id="ARBA00011048"/>
    </source>
</evidence>
<dbReference type="PANTHER" id="PTHR42917">
    <property type="entry name" value="2,4-DIENOYL-COA REDUCTASE"/>
    <property type="match status" value="1"/>
</dbReference>
<comment type="cofactor">
    <cofactor evidence="1">
        <name>FMN</name>
        <dbReference type="ChEBI" id="CHEBI:58210"/>
    </cofactor>
</comment>
<organism evidence="12 13">
    <name type="scientific">Rubellimicrobium roseum</name>
    <dbReference type="NCBI Taxonomy" id="687525"/>
    <lineage>
        <taxon>Bacteria</taxon>
        <taxon>Pseudomonadati</taxon>
        <taxon>Pseudomonadota</taxon>
        <taxon>Alphaproteobacteria</taxon>
        <taxon>Rhodobacterales</taxon>
        <taxon>Roseobacteraceae</taxon>
        <taxon>Rubellimicrobium</taxon>
    </lineage>
</organism>
<evidence type="ECO:0000256" key="7">
    <source>
        <dbReference type="ARBA" id="ARBA00023002"/>
    </source>
</evidence>
<dbReference type="GO" id="GO:0016491">
    <property type="term" value="F:oxidoreductase activity"/>
    <property type="evidence" value="ECO:0007669"/>
    <property type="project" value="UniProtKB-KW"/>
</dbReference>
<protein>
    <submittedName>
        <fullName evidence="12">NADH:flavin oxidoreductase</fullName>
    </submittedName>
</protein>
<dbReference type="Gene3D" id="3.20.20.70">
    <property type="entry name" value="Aldolase class I"/>
    <property type="match status" value="1"/>
</dbReference>
<dbReference type="InterPro" id="IPR013785">
    <property type="entry name" value="Aldolase_TIM"/>
</dbReference>
<dbReference type="SUPFAM" id="SSF51905">
    <property type="entry name" value="FAD/NAD(P)-binding domain"/>
    <property type="match status" value="1"/>
</dbReference>
<keyword evidence="7" id="KW-0560">Oxidoreductase</keyword>
<evidence type="ECO:0000313" key="13">
    <source>
        <dbReference type="Proteomes" id="UP000305709"/>
    </source>
</evidence>
<sequence>MPKDSRDTRYDILFEPIRIGPKVAKNRFYQVPHCNGGGYRDPSAVAEMRRTKAEGGWGVIFTEQTEIHPTSEITPFIEQHLWEDRDIPALARMADAMKSHGALAGVQLAYSGVNGPNLYSREVPLAVSGGPILTFTADPVQARTIDREDIRDIRRWFRNAVRRSQTAGFDLVCFYGAHGFGILQHFLSRATNQRTDEYGGSLENRARFLREIVEDAREETKGALAVTLRLSLHEAGAMGFSNAELRDFIEMHGDLPDLWDLAHGTWEQCSGTSRFKPEAAQEDLVRGIKALTTRPVVGVGRFTSADEMVRQVRSGVLDFIGAARPSIADPFLPRKIEEGRFDDIRECIGCNICVSGDMTGGISRCTQNTAFMEEWRKGWHPDRVRPKGVSETVLVVGAGPTGLEAAMQLGRRGYRVTLAEASSALGGRVARERRLPGLSAWGRVADYRTGQITPMPNVEIYLESALTPEDVLSLGCEHVAIATGAEWRRDAVARFHLAPIPTDPALPVYTPDDLMAGQGPTGGRVMLYDDDHFYMGSVLAEMLVARGCAVDFVTPAAIVADWTRNTLEQPTIQRRLLEIGVTLHLSRAPLSVGPDRAILACTYTGSESVLAADAVVMVTSRLPKDGLYHAVRALDWPGAGIRSVKLIGDAAAPGPIAWATYAGRRYAEELDEPDRGDALSFRREIAELLPHVPLTPA</sequence>
<keyword evidence="4" id="KW-0285">Flavoprotein</keyword>
<comment type="cofactor">
    <cofactor evidence="2">
        <name>[4Fe-4S] cluster</name>
        <dbReference type="ChEBI" id="CHEBI:49883"/>
    </cofactor>
</comment>
<evidence type="ECO:0000259" key="10">
    <source>
        <dbReference type="Pfam" id="PF00724"/>
    </source>
</evidence>
<dbReference type="Gene3D" id="3.40.50.720">
    <property type="entry name" value="NAD(P)-binding Rossmann-like Domain"/>
    <property type="match status" value="1"/>
</dbReference>
<dbReference type="InterPro" id="IPR001155">
    <property type="entry name" value="OxRdtase_FMN_N"/>
</dbReference>
<reference evidence="12 13" key="1">
    <citation type="submission" date="2019-06" db="EMBL/GenBank/DDBJ databases">
        <authorList>
            <person name="Jiang L."/>
        </authorList>
    </citation>
    <scope>NUCLEOTIDE SEQUENCE [LARGE SCALE GENOMIC DNA]</scope>
    <source>
        <strain evidence="12 13">YIM 48858</strain>
    </source>
</reference>
<dbReference type="GO" id="GO:0010181">
    <property type="term" value="F:FMN binding"/>
    <property type="evidence" value="ECO:0007669"/>
    <property type="project" value="InterPro"/>
</dbReference>
<feature type="domain" description="TMADH/DMDH/HD second alpha/beta" evidence="11">
    <location>
        <begin position="510"/>
        <end position="581"/>
    </location>
</feature>
<comment type="similarity">
    <text evidence="3">In the N-terminal section; belongs to the NADH:flavin oxidoreductase/NADH oxidase family.</text>
</comment>
<dbReference type="OrthoDB" id="9784632at2"/>
<dbReference type="GO" id="GO:0046872">
    <property type="term" value="F:metal ion binding"/>
    <property type="evidence" value="ECO:0007669"/>
    <property type="project" value="UniProtKB-KW"/>
</dbReference>
<dbReference type="GO" id="GO:0051536">
    <property type="term" value="F:iron-sulfur cluster binding"/>
    <property type="evidence" value="ECO:0007669"/>
    <property type="project" value="UniProtKB-KW"/>
</dbReference>
<dbReference type="Pfam" id="PF00724">
    <property type="entry name" value="Oxidored_FMN"/>
    <property type="match status" value="1"/>
</dbReference>
<evidence type="ECO:0000259" key="11">
    <source>
        <dbReference type="Pfam" id="PF22620"/>
    </source>
</evidence>
<evidence type="ECO:0000256" key="4">
    <source>
        <dbReference type="ARBA" id="ARBA00022630"/>
    </source>
</evidence>
<evidence type="ECO:0000256" key="9">
    <source>
        <dbReference type="ARBA" id="ARBA00023014"/>
    </source>
</evidence>
<keyword evidence="13" id="KW-1185">Reference proteome</keyword>
<dbReference type="SUPFAM" id="SSF51395">
    <property type="entry name" value="FMN-linked oxidoreductases"/>
    <property type="match status" value="1"/>
</dbReference>
<evidence type="ECO:0000313" key="12">
    <source>
        <dbReference type="EMBL" id="TNC67514.1"/>
    </source>
</evidence>
<evidence type="ECO:0000256" key="8">
    <source>
        <dbReference type="ARBA" id="ARBA00023004"/>
    </source>
</evidence>
<dbReference type="InterPro" id="IPR054428">
    <property type="entry name" value="TMADH/DMDH/HD_second_a-b"/>
</dbReference>
<dbReference type="InterPro" id="IPR036188">
    <property type="entry name" value="FAD/NAD-bd_sf"/>
</dbReference>
<evidence type="ECO:0000256" key="6">
    <source>
        <dbReference type="ARBA" id="ARBA00022723"/>
    </source>
</evidence>
<dbReference type="RefSeq" id="WP_139082617.1">
    <property type="nucleotide sequence ID" value="NZ_VDFV01000028.1"/>
</dbReference>
<proteinExistence type="inferred from homology"/>
<dbReference type="SUPFAM" id="SSF51971">
    <property type="entry name" value="Nucleotide-binding domain"/>
    <property type="match status" value="1"/>
</dbReference>
<feature type="domain" description="NADH:flavin oxidoreductase/NADH oxidase N-terminal" evidence="10">
    <location>
        <begin position="13"/>
        <end position="341"/>
    </location>
</feature>
<keyword evidence="6" id="KW-0479">Metal-binding</keyword>
<dbReference type="Pfam" id="PF22620">
    <property type="entry name" value="OYE-like_second_a-b"/>
    <property type="match status" value="1"/>
</dbReference>
<name>A0A5C4N6Z6_9RHOB</name>
<keyword evidence="9" id="KW-0411">Iron-sulfur</keyword>
<dbReference type="EMBL" id="VDFV01000028">
    <property type="protein sequence ID" value="TNC67514.1"/>
    <property type="molecule type" value="Genomic_DNA"/>
</dbReference>
<evidence type="ECO:0000256" key="5">
    <source>
        <dbReference type="ARBA" id="ARBA00022643"/>
    </source>
</evidence>
<dbReference type="Pfam" id="PF13450">
    <property type="entry name" value="NAD_binding_8"/>
    <property type="match status" value="1"/>
</dbReference>
<dbReference type="InterPro" id="IPR051793">
    <property type="entry name" value="NADH:flavin_oxidoreductase"/>
</dbReference>
<dbReference type="PANTHER" id="PTHR42917:SF2">
    <property type="entry name" value="2,4-DIENOYL-COA REDUCTASE [(2E)-ENOYL-COA-PRODUCING]"/>
    <property type="match status" value="1"/>
</dbReference>
<comment type="caution">
    <text evidence="12">The sequence shown here is derived from an EMBL/GenBank/DDBJ whole genome shotgun (WGS) entry which is preliminary data.</text>
</comment>
<dbReference type="PRINTS" id="PR00368">
    <property type="entry name" value="FADPNR"/>
</dbReference>
<dbReference type="Proteomes" id="UP000305709">
    <property type="component" value="Unassembled WGS sequence"/>
</dbReference>
<keyword evidence="5" id="KW-0288">FMN</keyword>
<evidence type="ECO:0000256" key="1">
    <source>
        <dbReference type="ARBA" id="ARBA00001917"/>
    </source>
</evidence>
<dbReference type="Gene3D" id="3.50.50.60">
    <property type="entry name" value="FAD/NAD(P)-binding domain"/>
    <property type="match status" value="1"/>
</dbReference>
<accession>A0A5C4N6Z6</accession>